<keyword evidence="3" id="KW-1185">Reference proteome</keyword>
<feature type="region of interest" description="Disordered" evidence="1">
    <location>
        <begin position="25"/>
        <end position="48"/>
    </location>
</feature>
<accession>A0A835LR13</accession>
<evidence type="ECO:0000256" key="1">
    <source>
        <dbReference type="SAM" id="MobiDB-lite"/>
    </source>
</evidence>
<evidence type="ECO:0000313" key="2">
    <source>
        <dbReference type="EMBL" id="KAF9604300.1"/>
    </source>
</evidence>
<comment type="caution">
    <text evidence="2">The sequence shown here is derived from an EMBL/GenBank/DDBJ whole genome shotgun (WGS) entry which is preliminary data.</text>
</comment>
<proteinExistence type="predicted"/>
<organism evidence="2 3">
    <name type="scientific">Coptis chinensis</name>
    <dbReference type="NCBI Taxonomy" id="261450"/>
    <lineage>
        <taxon>Eukaryota</taxon>
        <taxon>Viridiplantae</taxon>
        <taxon>Streptophyta</taxon>
        <taxon>Embryophyta</taxon>
        <taxon>Tracheophyta</taxon>
        <taxon>Spermatophyta</taxon>
        <taxon>Magnoliopsida</taxon>
        <taxon>Ranunculales</taxon>
        <taxon>Ranunculaceae</taxon>
        <taxon>Coptidoideae</taxon>
        <taxon>Coptis</taxon>
    </lineage>
</organism>
<gene>
    <name evidence="2" type="ORF">IFM89_005626</name>
</gene>
<feature type="compositionally biased region" description="Polar residues" evidence="1">
    <location>
        <begin position="32"/>
        <end position="47"/>
    </location>
</feature>
<protein>
    <submittedName>
        <fullName evidence="2">Uncharacterized protein</fullName>
    </submittedName>
</protein>
<name>A0A835LR13_9MAGN</name>
<dbReference type="Proteomes" id="UP000631114">
    <property type="component" value="Unassembled WGS sequence"/>
</dbReference>
<dbReference type="EMBL" id="JADFTS010000005">
    <property type="protein sequence ID" value="KAF9604300.1"/>
    <property type="molecule type" value="Genomic_DNA"/>
</dbReference>
<sequence>MLTKCCFALINLEFRNCSTSSRLSKGRIPSTRVPSTRLSTELPSSRLPSPRWIPSTVLSTTATKKSEQRWLHGRMFGRSLLLLPSGSVLLSTEMMDEGRT</sequence>
<evidence type="ECO:0000313" key="3">
    <source>
        <dbReference type="Proteomes" id="UP000631114"/>
    </source>
</evidence>
<reference evidence="2 3" key="1">
    <citation type="submission" date="2020-10" db="EMBL/GenBank/DDBJ databases">
        <title>The Coptis chinensis genome and diversification of protoberbering-type alkaloids.</title>
        <authorList>
            <person name="Wang B."/>
            <person name="Shu S."/>
            <person name="Song C."/>
            <person name="Liu Y."/>
        </authorList>
    </citation>
    <scope>NUCLEOTIDE SEQUENCE [LARGE SCALE GENOMIC DNA]</scope>
    <source>
        <strain evidence="2">HL-2020</strain>
        <tissue evidence="2">Leaf</tissue>
    </source>
</reference>
<dbReference type="AlphaFoldDB" id="A0A835LR13"/>